<reference evidence="1" key="1">
    <citation type="submission" date="2005-10" db="EMBL/GenBank/DDBJ databases">
        <authorList>
            <person name="Loftus B.J."/>
            <person name="Nene V.M."/>
            <person name="Hannick L.I."/>
            <person name="Bidwell S."/>
            <person name="Haas B."/>
            <person name="Amedeo P."/>
            <person name="Orvis J."/>
            <person name="Wortman J.R."/>
            <person name="White O.R."/>
            <person name="Salzberg S."/>
            <person name="Shumway M."/>
            <person name="Koo H."/>
            <person name="Zhao Y."/>
            <person name="Holmes M."/>
            <person name="Miller J."/>
            <person name="Schatz M."/>
            <person name="Pop M."/>
            <person name="Pai G."/>
            <person name="Utterback T."/>
            <person name="Rogers Y.-H."/>
            <person name="Kravitz S."/>
            <person name="Fraser C.M."/>
        </authorList>
    </citation>
    <scope>NUCLEOTIDE SEQUENCE</scope>
    <source>
        <strain evidence="1">Liverpool</strain>
    </source>
</reference>
<name>Q17AT1_AEDAE</name>
<organism evidence="1 2">
    <name type="scientific">Aedes aegypti</name>
    <name type="common">Yellowfever mosquito</name>
    <name type="synonym">Culex aegypti</name>
    <dbReference type="NCBI Taxonomy" id="7159"/>
    <lineage>
        <taxon>Eukaryota</taxon>
        <taxon>Metazoa</taxon>
        <taxon>Ecdysozoa</taxon>
        <taxon>Arthropoda</taxon>
        <taxon>Hexapoda</taxon>
        <taxon>Insecta</taxon>
        <taxon>Pterygota</taxon>
        <taxon>Neoptera</taxon>
        <taxon>Endopterygota</taxon>
        <taxon>Diptera</taxon>
        <taxon>Nematocera</taxon>
        <taxon>Culicoidea</taxon>
        <taxon>Culicidae</taxon>
        <taxon>Culicinae</taxon>
        <taxon>Aedini</taxon>
        <taxon>Aedes</taxon>
        <taxon>Stegomyia</taxon>
    </lineage>
</organism>
<reference evidence="1" key="2">
    <citation type="journal article" date="2007" name="Science">
        <title>Genome sequence of Aedes aegypti, a major arbovirus vector.</title>
        <authorList>
            <person name="Nene V."/>
            <person name="Wortman J.R."/>
            <person name="Lawson D."/>
            <person name="Haas B."/>
            <person name="Kodira C."/>
            <person name="Tu Z.J."/>
            <person name="Loftus B."/>
            <person name="Xi Z."/>
            <person name="Megy K."/>
            <person name="Grabherr M."/>
            <person name="Ren Q."/>
            <person name="Zdobnov E.M."/>
            <person name="Lobo N.F."/>
            <person name="Campbell K.S."/>
            <person name="Brown S.E."/>
            <person name="Bonaldo M.F."/>
            <person name="Zhu J."/>
            <person name="Sinkins S.P."/>
            <person name="Hogenkamp D.G."/>
            <person name="Amedeo P."/>
            <person name="Arensburger P."/>
            <person name="Atkinson P.W."/>
            <person name="Bidwell S."/>
            <person name="Biedler J."/>
            <person name="Birney E."/>
            <person name="Bruggner R.V."/>
            <person name="Costas J."/>
            <person name="Coy M.R."/>
            <person name="Crabtree J."/>
            <person name="Crawford M."/>
            <person name="Debruyn B."/>
            <person name="Decaprio D."/>
            <person name="Eiglmeier K."/>
            <person name="Eisenstadt E."/>
            <person name="El-Dorry H."/>
            <person name="Gelbart W.M."/>
            <person name="Gomes S.L."/>
            <person name="Hammond M."/>
            <person name="Hannick L.I."/>
            <person name="Hogan J.R."/>
            <person name="Holmes M.H."/>
            <person name="Jaffe D."/>
            <person name="Johnston J.S."/>
            <person name="Kennedy R.C."/>
            <person name="Koo H."/>
            <person name="Kravitz S."/>
            <person name="Kriventseva E.V."/>
            <person name="Kulp D."/>
            <person name="Labutti K."/>
            <person name="Lee E."/>
            <person name="Li S."/>
            <person name="Lovin D.D."/>
            <person name="Mao C."/>
            <person name="Mauceli E."/>
            <person name="Menck C.F."/>
            <person name="Miller J.R."/>
            <person name="Montgomery P."/>
            <person name="Mori A."/>
            <person name="Nascimento A.L."/>
            <person name="Naveira H.F."/>
            <person name="Nusbaum C."/>
            <person name="O'leary S."/>
            <person name="Orvis J."/>
            <person name="Pertea M."/>
            <person name="Quesneville H."/>
            <person name="Reidenbach K.R."/>
            <person name="Rogers Y.H."/>
            <person name="Roth C.W."/>
            <person name="Schneider J.R."/>
            <person name="Schatz M."/>
            <person name="Shumway M."/>
            <person name="Stanke M."/>
            <person name="Stinson E.O."/>
            <person name="Tubio J.M."/>
            <person name="Vanzee J.P."/>
            <person name="Verjovski-Almeida S."/>
            <person name="Werner D."/>
            <person name="White O."/>
            <person name="Wyder S."/>
            <person name="Zeng Q."/>
            <person name="Zhao Q."/>
            <person name="Zhao Y."/>
            <person name="Hill C.A."/>
            <person name="Raikhel A.S."/>
            <person name="Soares M.B."/>
            <person name="Knudson D.L."/>
            <person name="Lee N.H."/>
            <person name="Galagan J."/>
            <person name="Salzberg S.L."/>
            <person name="Paulsen I.T."/>
            <person name="Dimopoulos G."/>
            <person name="Collins F.H."/>
            <person name="Birren B."/>
            <person name="Fraser-Liggett C.M."/>
            <person name="Severson D.W."/>
        </authorList>
    </citation>
    <scope>NUCLEOTIDE SEQUENCE [LARGE SCALE GENOMIC DNA]</scope>
    <source>
        <strain evidence="1">Liverpool</strain>
    </source>
</reference>
<dbReference type="AlphaFoldDB" id="Q17AT1"/>
<proteinExistence type="predicted"/>
<dbReference type="HOGENOM" id="CLU_2110905_0_0_1"/>
<accession>Q17AT1</accession>
<sequence>MGRYEGQIPEEAYAGQLYNEDYPGYSISTACRCCANNWTIHWINWSILFLDPWFTHSHFDRNCNLLGSRFWKIQLDYLEECDRMLLWCRGLDIWIKKFNRRYPQTILLRQSLDFN</sequence>
<dbReference type="PaxDb" id="7159-AAEL005213-PA"/>
<evidence type="ECO:0000313" key="1">
    <source>
        <dbReference type="EMBL" id="EAT43377.1"/>
    </source>
</evidence>
<reference evidence="1" key="3">
    <citation type="submission" date="2012-09" db="EMBL/GenBank/DDBJ databases">
        <authorList>
            <consortium name="VectorBase"/>
        </authorList>
    </citation>
    <scope>NUCLEOTIDE SEQUENCE</scope>
    <source>
        <strain evidence="1">Liverpool</strain>
    </source>
</reference>
<dbReference type="EMBL" id="CH477330">
    <property type="protein sequence ID" value="EAT43377.1"/>
    <property type="molecule type" value="Genomic_DNA"/>
</dbReference>
<dbReference type="STRING" id="7159.Q17AT1"/>
<evidence type="ECO:0000313" key="2">
    <source>
        <dbReference type="Proteomes" id="UP000682892"/>
    </source>
</evidence>
<dbReference type="Proteomes" id="UP000682892">
    <property type="component" value="Unassembled WGS sequence"/>
</dbReference>
<gene>
    <name evidence="1" type="ORF">AaeL_AAEL005213</name>
</gene>
<protein>
    <submittedName>
        <fullName evidence="1">AAEL005213-PA</fullName>
    </submittedName>
</protein>